<dbReference type="InterPro" id="IPR007867">
    <property type="entry name" value="GMC_OxRtase_C"/>
</dbReference>
<dbReference type="PIRSF" id="PIRSF000137">
    <property type="entry name" value="Alcohol_oxidase"/>
    <property type="match status" value="1"/>
</dbReference>
<dbReference type="RefSeq" id="WP_126540498.1">
    <property type="nucleotide sequence ID" value="NZ_BSPM01000002.1"/>
</dbReference>
<dbReference type="GO" id="GO:0016614">
    <property type="term" value="F:oxidoreductase activity, acting on CH-OH group of donors"/>
    <property type="evidence" value="ECO:0007669"/>
    <property type="project" value="InterPro"/>
</dbReference>
<dbReference type="PROSITE" id="PS00624">
    <property type="entry name" value="GMC_OXRED_2"/>
    <property type="match status" value="1"/>
</dbReference>
<evidence type="ECO:0000256" key="2">
    <source>
        <dbReference type="ARBA" id="ARBA00010790"/>
    </source>
</evidence>
<keyword evidence="4 5" id="KW-0274">FAD</keyword>
<dbReference type="OrthoDB" id="9785276at2"/>
<dbReference type="InterPro" id="IPR012132">
    <property type="entry name" value="GMC_OxRdtase"/>
</dbReference>
<feature type="binding site" evidence="5">
    <location>
        <position position="220"/>
    </location>
    <ligand>
        <name>FAD</name>
        <dbReference type="ChEBI" id="CHEBI:57692"/>
    </ligand>
</feature>
<dbReference type="Pfam" id="PF00732">
    <property type="entry name" value="GMC_oxred_N"/>
    <property type="match status" value="1"/>
</dbReference>
<dbReference type="EMBL" id="SNXY01000011">
    <property type="protein sequence ID" value="TDP81911.1"/>
    <property type="molecule type" value="Genomic_DNA"/>
</dbReference>
<organism evidence="7 8">
    <name type="scientific">Oharaeibacter diazotrophicus</name>
    <dbReference type="NCBI Taxonomy" id="1920512"/>
    <lineage>
        <taxon>Bacteria</taxon>
        <taxon>Pseudomonadati</taxon>
        <taxon>Pseudomonadota</taxon>
        <taxon>Alphaproteobacteria</taxon>
        <taxon>Hyphomicrobiales</taxon>
        <taxon>Pleomorphomonadaceae</taxon>
        <taxon>Oharaeibacter</taxon>
    </lineage>
</organism>
<dbReference type="PANTHER" id="PTHR11552:SF147">
    <property type="entry name" value="CHOLINE DEHYDROGENASE, MITOCHONDRIAL"/>
    <property type="match status" value="1"/>
</dbReference>
<comment type="cofactor">
    <cofactor evidence="1 5">
        <name>FAD</name>
        <dbReference type="ChEBI" id="CHEBI:57692"/>
    </cofactor>
</comment>
<proteinExistence type="inferred from homology"/>
<dbReference type="AlphaFoldDB" id="A0A4R6R7F6"/>
<evidence type="ECO:0000256" key="5">
    <source>
        <dbReference type="PIRSR" id="PIRSR000137-2"/>
    </source>
</evidence>
<gene>
    <name evidence="7" type="ORF">EDD54_4171</name>
</gene>
<dbReference type="InterPro" id="IPR036188">
    <property type="entry name" value="FAD/NAD-bd_sf"/>
</dbReference>
<comment type="caution">
    <text evidence="7">The sequence shown here is derived from an EMBL/GenBank/DDBJ whole genome shotgun (WGS) entry which is preliminary data.</text>
</comment>
<protein>
    <submittedName>
        <fullName evidence="7">Pyridoxine 4-oxidase</fullName>
    </submittedName>
</protein>
<dbReference type="Proteomes" id="UP000294547">
    <property type="component" value="Unassembled WGS sequence"/>
</dbReference>
<evidence type="ECO:0000256" key="3">
    <source>
        <dbReference type="ARBA" id="ARBA00022630"/>
    </source>
</evidence>
<accession>A0A4R6R7F6</accession>
<sequence length="514" mass="53550">MDRSFDVLIVGAGSAGSVLAWRLSEEPGLRVGVLEAGGHPDDPDIAIPQKWPVLQDRPYDWAYRTLPQAGTAGRVHPWPRGRLVGGSSCIHAMAHVRGHADDFAPWAEATGSDAWSHAGLLPSFRRIEAFSGGASAQHGGDGPLPVWLPDAELAPVVRAYMAAGLARGVPHIGEHNGGPLKGVAANSLTIRDGRRVSAADAFLVPVLGRPNLTLVTGVRVHRLAFDGDRVTGVEAEVDGRPARFSAGTVLLAAGAVASPLLLMRSGVGPAADLSRAGIPVRLDRAGVGDNLHDHMLTAGNVYRARRPVPPSRLQHSESLMYLDADDPTRADGAPSVVLGCVAAPTTSERLAPVDYGTGFTILSGVTHPTSRGRLTVTGPGLDDAPSIDPAYFTTDHDRELGVRALELAREIGAAPELADWRAEEIHPGPAVRGRAALAAFVAEASITHHHPVGTCRMGADADAVVDARLKVNGLDGLHVVDASVIPSITSGPVHAAVLAIADRFAGDFLAAGRG</sequence>
<dbReference type="Pfam" id="PF05199">
    <property type="entry name" value="GMC_oxred_C"/>
    <property type="match status" value="1"/>
</dbReference>
<dbReference type="GO" id="GO:0050660">
    <property type="term" value="F:flavin adenine dinucleotide binding"/>
    <property type="evidence" value="ECO:0007669"/>
    <property type="project" value="InterPro"/>
</dbReference>
<keyword evidence="8" id="KW-1185">Reference proteome</keyword>
<reference evidence="7 8" key="1">
    <citation type="submission" date="2019-03" db="EMBL/GenBank/DDBJ databases">
        <title>Genomic Encyclopedia of Type Strains, Phase IV (KMG-IV): sequencing the most valuable type-strain genomes for metagenomic binning, comparative biology and taxonomic classification.</title>
        <authorList>
            <person name="Goeker M."/>
        </authorList>
    </citation>
    <scope>NUCLEOTIDE SEQUENCE [LARGE SCALE GENOMIC DNA]</scope>
    <source>
        <strain evidence="7 8">DSM 102969</strain>
    </source>
</reference>
<evidence type="ECO:0000259" key="6">
    <source>
        <dbReference type="PROSITE" id="PS00624"/>
    </source>
</evidence>
<dbReference type="Gene3D" id="3.50.50.60">
    <property type="entry name" value="FAD/NAD(P)-binding domain"/>
    <property type="match status" value="1"/>
</dbReference>
<dbReference type="SUPFAM" id="SSF51905">
    <property type="entry name" value="FAD/NAD(P)-binding domain"/>
    <property type="match status" value="1"/>
</dbReference>
<name>A0A4R6R7F6_9HYPH</name>
<keyword evidence="3" id="KW-0285">Flavoprotein</keyword>
<comment type="similarity">
    <text evidence="2">Belongs to the GMC oxidoreductase family.</text>
</comment>
<feature type="domain" description="Glucose-methanol-choline oxidoreductase N-terminal" evidence="6">
    <location>
        <begin position="254"/>
        <end position="268"/>
    </location>
</feature>
<evidence type="ECO:0000256" key="4">
    <source>
        <dbReference type="ARBA" id="ARBA00022827"/>
    </source>
</evidence>
<dbReference type="InterPro" id="IPR000172">
    <property type="entry name" value="GMC_OxRdtase_N"/>
</dbReference>
<dbReference type="Gene3D" id="3.30.560.10">
    <property type="entry name" value="Glucose Oxidase, domain 3"/>
    <property type="match status" value="1"/>
</dbReference>
<evidence type="ECO:0000313" key="7">
    <source>
        <dbReference type="EMBL" id="TDP81911.1"/>
    </source>
</evidence>
<dbReference type="PANTHER" id="PTHR11552">
    <property type="entry name" value="GLUCOSE-METHANOL-CHOLINE GMC OXIDOREDUCTASE"/>
    <property type="match status" value="1"/>
</dbReference>
<dbReference type="SUPFAM" id="SSF54373">
    <property type="entry name" value="FAD-linked reductases, C-terminal domain"/>
    <property type="match status" value="1"/>
</dbReference>
<evidence type="ECO:0000256" key="1">
    <source>
        <dbReference type="ARBA" id="ARBA00001974"/>
    </source>
</evidence>
<evidence type="ECO:0000313" key="8">
    <source>
        <dbReference type="Proteomes" id="UP000294547"/>
    </source>
</evidence>